<evidence type="ECO:0000313" key="1">
    <source>
        <dbReference type="EMBL" id="MDA0179425.1"/>
    </source>
</evidence>
<sequence length="309" mass="33972">MTERLATGYRDFARHEARRSTLYAELGAGVAEDAELLGWLDGLPVGKRQPNLVFAAYRLVAGTPSGWAEFETTLKDRRDEIEGVMLERRTQTNEAARCAFMLPLLAALPQPIALLEVGASAGLCLLPDRYGYDYDDGACRLGAGPPVLACRTEGSPPLPQALPEVVWRAGLDLDPIDVFDEDRVHWLELLIWPGMEHRIETLRAAVEVARRDPPRIVEGDLTTSDLDALAAEAPRDATLVIFHTAVLAYVPRDGRAAFRERVDRLGATWLAAEAPDLLDFEPHPNLMALARDGERVAMVDGHGGYLSWG</sequence>
<dbReference type="InterPro" id="IPR011200">
    <property type="entry name" value="UCP012608"/>
</dbReference>
<protein>
    <submittedName>
        <fullName evidence="1">DUF2332 domain-containing protein</fullName>
    </submittedName>
</protein>
<name>A0A9X3N3Y3_9ACTN</name>
<evidence type="ECO:0000313" key="2">
    <source>
        <dbReference type="Proteomes" id="UP001147653"/>
    </source>
</evidence>
<gene>
    <name evidence="1" type="ORF">OJ997_03885</name>
</gene>
<proteinExistence type="predicted"/>
<dbReference type="Proteomes" id="UP001147653">
    <property type="component" value="Unassembled WGS sequence"/>
</dbReference>
<accession>A0A9X3N3Y3</accession>
<dbReference type="Pfam" id="PF10094">
    <property type="entry name" value="DUF2332"/>
    <property type="match status" value="1"/>
</dbReference>
<dbReference type="EMBL" id="JAPDDP010000005">
    <property type="protein sequence ID" value="MDA0179425.1"/>
    <property type="molecule type" value="Genomic_DNA"/>
</dbReference>
<keyword evidence="2" id="KW-1185">Reference proteome</keyword>
<reference evidence="1" key="1">
    <citation type="submission" date="2022-10" db="EMBL/GenBank/DDBJ databases">
        <title>The WGS of Solirubrobacter phytolaccae KCTC 29190.</title>
        <authorList>
            <person name="Jiang Z."/>
        </authorList>
    </citation>
    <scope>NUCLEOTIDE SEQUENCE</scope>
    <source>
        <strain evidence="1">KCTC 29190</strain>
    </source>
</reference>
<dbReference type="AlphaFoldDB" id="A0A9X3N3Y3"/>
<organism evidence="1 2">
    <name type="scientific">Solirubrobacter phytolaccae</name>
    <dbReference type="NCBI Taxonomy" id="1404360"/>
    <lineage>
        <taxon>Bacteria</taxon>
        <taxon>Bacillati</taxon>
        <taxon>Actinomycetota</taxon>
        <taxon>Thermoleophilia</taxon>
        <taxon>Solirubrobacterales</taxon>
        <taxon>Solirubrobacteraceae</taxon>
        <taxon>Solirubrobacter</taxon>
    </lineage>
</organism>
<dbReference type="RefSeq" id="WP_270023700.1">
    <property type="nucleotide sequence ID" value="NZ_JAPDDP010000005.1"/>
</dbReference>
<comment type="caution">
    <text evidence="1">The sequence shown here is derived from an EMBL/GenBank/DDBJ whole genome shotgun (WGS) entry which is preliminary data.</text>
</comment>